<dbReference type="EMBL" id="BTCL01000001">
    <property type="protein sequence ID" value="GMK43194.1"/>
    <property type="molecule type" value="Genomic_DNA"/>
</dbReference>
<protein>
    <recommendedName>
        <fullName evidence="3">DNA-binding protein</fullName>
    </recommendedName>
</protein>
<organism evidence="1 2">
    <name type="scientific">Paenibacillus glycanilyticus</name>
    <dbReference type="NCBI Taxonomy" id="126569"/>
    <lineage>
        <taxon>Bacteria</taxon>
        <taxon>Bacillati</taxon>
        <taxon>Bacillota</taxon>
        <taxon>Bacilli</taxon>
        <taxon>Bacillales</taxon>
        <taxon>Paenibacillaceae</taxon>
        <taxon>Paenibacillus</taxon>
    </lineage>
</organism>
<dbReference type="Proteomes" id="UP001285921">
    <property type="component" value="Unassembled WGS sequence"/>
</dbReference>
<sequence>MFAKNLKEVKGPGEYNANGITVLCVHCHYNKFEKSYAQLNTAFMSFLNLDFANRSANILICDRCGYIHWFNKEVKRVY</sequence>
<proteinExistence type="predicted"/>
<name>A0ABQ6NER7_9BACL</name>
<evidence type="ECO:0008006" key="3">
    <source>
        <dbReference type="Google" id="ProtNLM"/>
    </source>
</evidence>
<comment type="caution">
    <text evidence="1">The sequence shown here is derived from an EMBL/GenBank/DDBJ whole genome shotgun (WGS) entry which is preliminary data.</text>
</comment>
<gene>
    <name evidence="1" type="ORF">PghCCS26_03210</name>
</gene>
<evidence type="ECO:0000313" key="2">
    <source>
        <dbReference type="Proteomes" id="UP001285921"/>
    </source>
</evidence>
<reference evidence="1 2" key="1">
    <citation type="submission" date="2023-05" db="EMBL/GenBank/DDBJ databases">
        <title>Draft genome of Paenibacillus sp. CCS26.</title>
        <authorList>
            <person name="Akita H."/>
            <person name="Shinto Y."/>
            <person name="Kimura Z."/>
        </authorList>
    </citation>
    <scope>NUCLEOTIDE SEQUENCE [LARGE SCALE GENOMIC DNA]</scope>
    <source>
        <strain evidence="1 2">CCS26</strain>
    </source>
</reference>
<accession>A0ABQ6NER7</accession>
<keyword evidence="2" id="KW-1185">Reference proteome</keyword>
<evidence type="ECO:0000313" key="1">
    <source>
        <dbReference type="EMBL" id="GMK43194.1"/>
    </source>
</evidence>